<dbReference type="Proteomes" id="UP000009235">
    <property type="component" value="Chromosome"/>
</dbReference>
<evidence type="ECO:0000256" key="1">
    <source>
        <dbReference type="SAM" id="MobiDB-lite"/>
    </source>
</evidence>
<dbReference type="HOGENOM" id="CLU_000604_29_1_11"/>
<dbReference type="SUPFAM" id="SSF52540">
    <property type="entry name" value="P-loop containing nucleoside triphosphate hydrolases"/>
    <property type="match status" value="1"/>
</dbReference>
<name>F6EJC5_HOYSD</name>
<evidence type="ECO:0000259" key="2">
    <source>
        <dbReference type="Pfam" id="PF00005"/>
    </source>
</evidence>
<dbReference type="GO" id="GO:0005524">
    <property type="term" value="F:ATP binding"/>
    <property type="evidence" value="ECO:0007669"/>
    <property type="project" value="InterPro"/>
</dbReference>
<keyword evidence="4" id="KW-1185">Reference proteome</keyword>
<accession>F6EJC5</accession>
<proteinExistence type="predicted"/>
<evidence type="ECO:0000313" key="4">
    <source>
        <dbReference type="Proteomes" id="UP000009235"/>
    </source>
</evidence>
<dbReference type="InterPro" id="IPR027417">
    <property type="entry name" value="P-loop_NTPase"/>
</dbReference>
<dbReference type="STRING" id="443218.AS9A_4107"/>
<sequence>MLNVERSPNMTDADDSQHDDAGGSEPPVVSARGIELKGARGRVYGPCTFDVPDGELTVIQGPPGSGRTSLLLTITGRMRQATGDLTILGLPYPKKGRRIRSYTAIAGFAEIDDLDEAVTVGEAIRERRTWAAPWYRPVRKVKDAAVADVCELVFGDRAIPSANTVIWELGQLDRLLLQVSLALIRDPYLLAVDDFEQIESNADRVYFTERLRAIASTCAVVTTAADSIGDPQTICHLDPGTETRRTPQAAR</sequence>
<protein>
    <recommendedName>
        <fullName evidence="2">ABC transporter domain-containing protein</fullName>
    </recommendedName>
</protein>
<feature type="region of interest" description="Disordered" evidence="1">
    <location>
        <begin position="1"/>
        <end position="29"/>
    </location>
</feature>
<organism evidence="3 4">
    <name type="scientific">Hoyosella subflava (strain DSM 45089 / JCM 17490 / NBRC 109087 / DQS3-9A1)</name>
    <name type="common">Amycolicicoccus subflavus</name>
    <dbReference type="NCBI Taxonomy" id="443218"/>
    <lineage>
        <taxon>Bacteria</taxon>
        <taxon>Bacillati</taxon>
        <taxon>Actinomycetota</taxon>
        <taxon>Actinomycetes</taxon>
        <taxon>Mycobacteriales</taxon>
        <taxon>Hoyosellaceae</taxon>
        <taxon>Hoyosella</taxon>
    </lineage>
</organism>
<feature type="domain" description="ABC transporter" evidence="2">
    <location>
        <begin position="47"/>
        <end position="141"/>
    </location>
</feature>
<dbReference type="eggNOG" id="COG1121">
    <property type="taxonomic scope" value="Bacteria"/>
</dbReference>
<reference evidence="3 4" key="1">
    <citation type="journal article" date="2011" name="J. Bacteriol.">
        <title>Complete genome sequence of Amycolicicoccus subflavus DQS3-9A1T, an actinomycete isolated from crude oil-polluted soil.</title>
        <authorList>
            <person name="Cai M."/>
            <person name="Chen W.M."/>
            <person name="Nie Y."/>
            <person name="Chi C.Q."/>
            <person name="Wang Y.N."/>
            <person name="Tang Y.Q."/>
            <person name="Li G.Y."/>
            <person name="Wu X.L."/>
        </authorList>
    </citation>
    <scope>NUCLEOTIDE SEQUENCE [LARGE SCALE GENOMIC DNA]</scope>
    <source>
        <strain evidence="4">DSM 45089 / DQS3-9A1</strain>
    </source>
</reference>
<dbReference type="GO" id="GO:0016887">
    <property type="term" value="F:ATP hydrolysis activity"/>
    <property type="evidence" value="ECO:0007669"/>
    <property type="project" value="InterPro"/>
</dbReference>
<gene>
    <name evidence="3" type="ordered locus">AS9A_4107</name>
</gene>
<dbReference type="Gene3D" id="3.40.50.300">
    <property type="entry name" value="P-loop containing nucleotide triphosphate hydrolases"/>
    <property type="match status" value="1"/>
</dbReference>
<dbReference type="Pfam" id="PF00005">
    <property type="entry name" value="ABC_tran"/>
    <property type="match status" value="1"/>
</dbReference>
<feature type="compositionally biased region" description="Polar residues" evidence="1">
    <location>
        <begin position="1"/>
        <end position="10"/>
    </location>
</feature>
<dbReference type="KEGG" id="asd:AS9A_4107"/>
<evidence type="ECO:0000313" key="3">
    <source>
        <dbReference type="EMBL" id="AEF42541.1"/>
    </source>
</evidence>
<dbReference type="EMBL" id="CP002786">
    <property type="protein sequence ID" value="AEF42541.1"/>
    <property type="molecule type" value="Genomic_DNA"/>
</dbReference>
<dbReference type="InterPro" id="IPR003439">
    <property type="entry name" value="ABC_transporter-like_ATP-bd"/>
</dbReference>
<dbReference type="AlphaFoldDB" id="F6EJC5"/>